<gene>
    <name evidence="7" type="ORF">B0H64DRAFT_121216</name>
</gene>
<dbReference type="GO" id="GO:0005576">
    <property type="term" value="C:extracellular region"/>
    <property type="evidence" value="ECO:0007669"/>
    <property type="project" value="UniProtKB-SubCell"/>
</dbReference>
<feature type="chain" id="PRO_5042173599" description="AA1-like domain-containing protein" evidence="5">
    <location>
        <begin position="19"/>
        <end position="195"/>
    </location>
</feature>
<evidence type="ECO:0000256" key="4">
    <source>
        <dbReference type="ARBA" id="ARBA00023157"/>
    </source>
</evidence>
<organism evidence="7 8">
    <name type="scientific">Chaetomium fimeti</name>
    <dbReference type="NCBI Taxonomy" id="1854472"/>
    <lineage>
        <taxon>Eukaryota</taxon>
        <taxon>Fungi</taxon>
        <taxon>Dikarya</taxon>
        <taxon>Ascomycota</taxon>
        <taxon>Pezizomycotina</taxon>
        <taxon>Sordariomycetes</taxon>
        <taxon>Sordariomycetidae</taxon>
        <taxon>Sordariales</taxon>
        <taxon>Chaetomiaceae</taxon>
        <taxon>Chaetomium</taxon>
    </lineage>
</organism>
<proteinExistence type="predicted"/>
<dbReference type="InterPro" id="IPR032382">
    <property type="entry name" value="AltA1"/>
</dbReference>
<comment type="subcellular location">
    <subcellularLocation>
        <location evidence="1">Secreted</location>
    </subcellularLocation>
</comment>
<keyword evidence="4" id="KW-1015">Disulfide bond</keyword>
<dbReference type="AlphaFoldDB" id="A0AAE0HKD5"/>
<feature type="domain" description="AA1-like" evidence="6">
    <location>
        <begin position="50"/>
        <end position="179"/>
    </location>
</feature>
<dbReference type="Proteomes" id="UP001278766">
    <property type="component" value="Unassembled WGS sequence"/>
</dbReference>
<sequence>MYFSTPFALLSLLGLASASPVPSPSPAEGSTSPAGCSDTSFGAFAWTAKNFDFHASYIFTTPSHQNSWGYVSFDLLNPADQSTTHCEGASNQLSDFFYGTVAYKCNDTARIGETSFDFARPTNQLRVNQTWTCDDKDPKWPTTFTGRGQVDLTLECEDEKWENKEWEMGQIYSSRTITCAPVESTFKPTELTAVA</sequence>
<dbReference type="GeneID" id="87834898"/>
<accession>A0AAE0HKD5</accession>
<evidence type="ECO:0000259" key="6">
    <source>
        <dbReference type="Pfam" id="PF16541"/>
    </source>
</evidence>
<evidence type="ECO:0000256" key="1">
    <source>
        <dbReference type="ARBA" id="ARBA00004613"/>
    </source>
</evidence>
<dbReference type="Pfam" id="PF16541">
    <property type="entry name" value="AltA1"/>
    <property type="match status" value="1"/>
</dbReference>
<keyword evidence="8" id="KW-1185">Reference proteome</keyword>
<reference evidence="7" key="2">
    <citation type="submission" date="2023-06" db="EMBL/GenBank/DDBJ databases">
        <authorList>
            <consortium name="Lawrence Berkeley National Laboratory"/>
            <person name="Haridas S."/>
            <person name="Hensen N."/>
            <person name="Bonometti L."/>
            <person name="Westerberg I."/>
            <person name="Brannstrom I.O."/>
            <person name="Guillou S."/>
            <person name="Cros-Aarteil S."/>
            <person name="Calhoun S."/>
            <person name="Kuo A."/>
            <person name="Mondo S."/>
            <person name="Pangilinan J."/>
            <person name="Riley R."/>
            <person name="Labutti K."/>
            <person name="Andreopoulos B."/>
            <person name="Lipzen A."/>
            <person name="Chen C."/>
            <person name="Yanf M."/>
            <person name="Daum C."/>
            <person name="Ng V."/>
            <person name="Clum A."/>
            <person name="Steindorff A."/>
            <person name="Ohm R."/>
            <person name="Martin F."/>
            <person name="Silar P."/>
            <person name="Natvig D."/>
            <person name="Lalanne C."/>
            <person name="Gautier V."/>
            <person name="Ament-Velasquez S.L."/>
            <person name="Kruys A."/>
            <person name="Hutchinson M.I."/>
            <person name="Powell A.J."/>
            <person name="Barry K."/>
            <person name="Miller A.N."/>
            <person name="Grigoriev I.V."/>
            <person name="Debuchy R."/>
            <person name="Gladieux P."/>
            <person name="Thoren M.H."/>
            <person name="Johannesson H."/>
        </authorList>
    </citation>
    <scope>NUCLEOTIDE SEQUENCE</scope>
    <source>
        <strain evidence="7">CBS 168.71</strain>
    </source>
</reference>
<evidence type="ECO:0000313" key="7">
    <source>
        <dbReference type="EMBL" id="KAK3297231.1"/>
    </source>
</evidence>
<protein>
    <recommendedName>
        <fullName evidence="6">AA1-like domain-containing protein</fullName>
    </recommendedName>
</protein>
<evidence type="ECO:0000256" key="5">
    <source>
        <dbReference type="SAM" id="SignalP"/>
    </source>
</evidence>
<dbReference type="RefSeq" id="XP_062660745.1">
    <property type="nucleotide sequence ID" value="XM_062797950.1"/>
</dbReference>
<comment type="caution">
    <text evidence="7">The sequence shown here is derived from an EMBL/GenBank/DDBJ whole genome shotgun (WGS) entry which is preliminary data.</text>
</comment>
<feature type="signal peptide" evidence="5">
    <location>
        <begin position="1"/>
        <end position="18"/>
    </location>
</feature>
<evidence type="ECO:0000256" key="3">
    <source>
        <dbReference type="ARBA" id="ARBA00022729"/>
    </source>
</evidence>
<evidence type="ECO:0000256" key="2">
    <source>
        <dbReference type="ARBA" id="ARBA00022525"/>
    </source>
</evidence>
<dbReference type="EMBL" id="JAUEPN010000003">
    <property type="protein sequence ID" value="KAK3297231.1"/>
    <property type="molecule type" value="Genomic_DNA"/>
</dbReference>
<name>A0AAE0HKD5_9PEZI</name>
<reference evidence="7" key="1">
    <citation type="journal article" date="2023" name="Mol. Phylogenet. Evol.">
        <title>Genome-scale phylogeny and comparative genomics of the fungal order Sordariales.</title>
        <authorList>
            <person name="Hensen N."/>
            <person name="Bonometti L."/>
            <person name="Westerberg I."/>
            <person name="Brannstrom I.O."/>
            <person name="Guillou S."/>
            <person name="Cros-Aarteil S."/>
            <person name="Calhoun S."/>
            <person name="Haridas S."/>
            <person name="Kuo A."/>
            <person name="Mondo S."/>
            <person name="Pangilinan J."/>
            <person name="Riley R."/>
            <person name="LaButti K."/>
            <person name="Andreopoulos B."/>
            <person name="Lipzen A."/>
            <person name="Chen C."/>
            <person name="Yan M."/>
            <person name="Daum C."/>
            <person name="Ng V."/>
            <person name="Clum A."/>
            <person name="Steindorff A."/>
            <person name="Ohm R.A."/>
            <person name="Martin F."/>
            <person name="Silar P."/>
            <person name="Natvig D.O."/>
            <person name="Lalanne C."/>
            <person name="Gautier V."/>
            <person name="Ament-Velasquez S.L."/>
            <person name="Kruys A."/>
            <person name="Hutchinson M.I."/>
            <person name="Powell A.J."/>
            <person name="Barry K."/>
            <person name="Miller A.N."/>
            <person name="Grigoriev I.V."/>
            <person name="Debuchy R."/>
            <person name="Gladieux P."/>
            <person name="Hiltunen Thoren M."/>
            <person name="Johannesson H."/>
        </authorList>
    </citation>
    <scope>NUCLEOTIDE SEQUENCE</scope>
    <source>
        <strain evidence="7">CBS 168.71</strain>
    </source>
</reference>
<keyword evidence="3 5" id="KW-0732">Signal</keyword>
<keyword evidence="2" id="KW-0964">Secreted</keyword>
<evidence type="ECO:0000313" key="8">
    <source>
        <dbReference type="Proteomes" id="UP001278766"/>
    </source>
</evidence>